<evidence type="ECO:0000256" key="11">
    <source>
        <dbReference type="SAM" id="MobiDB-lite"/>
    </source>
</evidence>
<dbReference type="EMBL" id="CP009249">
    <property type="protein sequence ID" value="APT92958.1"/>
    <property type="molecule type" value="Genomic_DNA"/>
</dbReference>
<dbReference type="EC" id="2.4.1.-" evidence="10"/>
<gene>
    <name evidence="14" type="ORF">CPHO_08725</name>
</gene>
<evidence type="ECO:0000313" key="15">
    <source>
        <dbReference type="Proteomes" id="UP000185491"/>
    </source>
</evidence>
<evidence type="ECO:0000256" key="7">
    <source>
        <dbReference type="ARBA" id="ARBA00022989"/>
    </source>
</evidence>
<dbReference type="InterPro" id="IPR032421">
    <property type="entry name" value="PMT_4TMC"/>
</dbReference>
<evidence type="ECO:0000313" key="14">
    <source>
        <dbReference type="EMBL" id="APT92958.1"/>
    </source>
</evidence>
<dbReference type="STRING" id="161895.CPHO_08725"/>
<evidence type="ECO:0000256" key="5">
    <source>
        <dbReference type="ARBA" id="ARBA00022679"/>
    </source>
</evidence>
<dbReference type="GO" id="GO:0005886">
    <property type="term" value="C:plasma membrane"/>
    <property type="evidence" value="ECO:0007669"/>
    <property type="project" value="UniProtKB-SubCell"/>
</dbReference>
<dbReference type="GO" id="GO:0004169">
    <property type="term" value="F:dolichyl-phosphate-mannose-protein mannosyltransferase activity"/>
    <property type="evidence" value="ECO:0007669"/>
    <property type="project" value="UniProtKB-UniRule"/>
</dbReference>
<feature type="domain" description="ArnT-like N-terminal" evidence="12">
    <location>
        <begin position="133"/>
        <end position="303"/>
    </location>
</feature>
<dbReference type="PANTHER" id="PTHR10050:SF46">
    <property type="entry name" value="PROTEIN O-MANNOSYL-TRANSFERASE 2"/>
    <property type="match status" value="1"/>
</dbReference>
<dbReference type="UniPathway" id="UPA00378"/>
<evidence type="ECO:0000256" key="8">
    <source>
        <dbReference type="ARBA" id="ARBA00023136"/>
    </source>
</evidence>
<dbReference type="Proteomes" id="UP000185491">
    <property type="component" value="Chromosome"/>
</dbReference>
<sequence length="545" mass="60780">MTVQTASPASKTRGTRRTPRRAQRLHGRHAVSAIPAPRYYPWTRKDTISTLVIATLAFITRFAGLSFATSDGTPVFDEKHYVPQAFDMVRSWDNLLIGGIEFNPGFGLVVHPPLGKQIIALSEMVFGYTPLGWRVAGALLGVGVVLLTMQLARTISASWQVAAMAGFIAVFDGVLLVTSRFGMLDIFQTFFIVAAAYALARDHEQVRARLHAAWENRQLGRSPFGPRFGFRWWRFTAGVMLGMSLGVKWSGLYFIMFFGLMSVFSDLALRRRYGVRRHITGALIRDTPAALASLVALPVAIYVWTWRAWFASDTAVYRHAKVDGTIESGSALKLLPEAVSGWFYYHKSVLDFHASLTSSSGHSHPWDSKPWAWLVGARPVLYYSNTDLDCLLGSSCRQMIYLFGTPIIWWLIVPAVLWGLWSLVIGRDRRFLVPLVGFAAAFVPWLASFDRQMYFFYAVPFIPFVIVLIALALGQLSGTGKQISPAGLGNVIRGLAGGPVSRGTVLVTVYLAAVLAFFLVFSSNLYGYTVPDWWYESLMWMPSWR</sequence>
<evidence type="ECO:0000256" key="6">
    <source>
        <dbReference type="ARBA" id="ARBA00022692"/>
    </source>
</evidence>
<evidence type="ECO:0000256" key="2">
    <source>
        <dbReference type="ARBA" id="ARBA00004922"/>
    </source>
</evidence>
<organism evidence="14 15">
    <name type="scientific">Corynebacterium phocae</name>
    <dbReference type="NCBI Taxonomy" id="161895"/>
    <lineage>
        <taxon>Bacteria</taxon>
        <taxon>Bacillati</taxon>
        <taxon>Actinomycetota</taxon>
        <taxon>Actinomycetes</taxon>
        <taxon>Mycobacteriales</taxon>
        <taxon>Corynebacteriaceae</taxon>
        <taxon>Corynebacterium</taxon>
    </lineage>
</organism>
<feature type="region of interest" description="Disordered" evidence="11">
    <location>
        <begin position="1"/>
        <end position="27"/>
    </location>
</feature>
<feature type="transmembrane region" description="Helical" evidence="10">
    <location>
        <begin position="131"/>
        <end position="152"/>
    </location>
</feature>
<feature type="transmembrane region" description="Helical" evidence="10">
    <location>
        <begin position="454"/>
        <end position="474"/>
    </location>
</feature>
<keyword evidence="5 10" id="KW-0808">Transferase</keyword>
<feature type="transmembrane region" description="Helical" evidence="10">
    <location>
        <begin position="503"/>
        <end position="526"/>
    </location>
</feature>
<keyword evidence="10" id="KW-1003">Cell membrane</keyword>
<accession>A0A1L7D496</accession>
<feature type="compositionally biased region" description="Basic residues" evidence="11">
    <location>
        <begin position="13"/>
        <end position="27"/>
    </location>
</feature>
<evidence type="ECO:0000256" key="10">
    <source>
        <dbReference type="RuleBase" id="RU367007"/>
    </source>
</evidence>
<feature type="transmembrane region" description="Helical" evidence="10">
    <location>
        <begin position="183"/>
        <end position="200"/>
    </location>
</feature>
<comment type="pathway">
    <text evidence="2 10">Protein modification; protein glycosylation.</text>
</comment>
<dbReference type="OrthoDB" id="9776737at2"/>
<dbReference type="PANTHER" id="PTHR10050">
    <property type="entry name" value="DOLICHYL-PHOSPHATE-MANNOSE--PROTEIN MANNOSYLTRANSFERASE"/>
    <property type="match status" value="1"/>
</dbReference>
<dbReference type="KEGG" id="cpho:CPHO_08725"/>
<dbReference type="RefSeq" id="WP_075735006.1">
    <property type="nucleotide sequence ID" value="NZ_CP009249.1"/>
</dbReference>
<keyword evidence="4 10" id="KW-0328">Glycosyltransferase</keyword>
<comment type="subcellular location">
    <subcellularLocation>
        <location evidence="10">Cell membrane</location>
    </subcellularLocation>
    <subcellularLocation>
        <location evidence="1">Endomembrane system</location>
        <topology evidence="1">Multi-pass membrane protein</topology>
    </subcellularLocation>
</comment>
<dbReference type="AlphaFoldDB" id="A0A1L7D496"/>
<protein>
    <recommendedName>
        <fullName evidence="9 10">Polyprenol-phosphate-mannose--protein mannosyltransferase</fullName>
        <ecNumber evidence="10">2.4.1.-</ecNumber>
    </recommendedName>
</protein>
<reference evidence="14 15" key="1">
    <citation type="submission" date="2014-08" db="EMBL/GenBank/DDBJ databases">
        <title>Complete genome sequence of Corynebacterium phocae M408/89/1(T)(=DSM 44612(T)), isolated from the common seal (Phoca vitulina).</title>
        <authorList>
            <person name="Ruckert C."/>
            <person name="Albersmeier A."/>
            <person name="Winkler A."/>
            <person name="Kalinowski J."/>
        </authorList>
    </citation>
    <scope>NUCLEOTIDE SEQUENCE [LARGE SCALE GENOMIC DNA]</scope>
    <source>
        <strain evidence="14 15">M408/89/1</strain>
    </source>
</reference>
<evidence type="ECO:0000259" key="13">
    <source>
        <dbReference type="Pfam" id="PF16192"/>
    </source>
</evidence>
<feature type="transmembrane region" description="Helical" evidence="10">
    <location>
        <begin position="48"/>
        <end position="68"/>
    </location>
</feature>
<dbReference type="Pfam" id="PF02366">
    <property type="entry name" value="PMT"/>
    <property type="match status" value="1"/>
</dbReference>
<keyword evidence="8 10" id="KW-0472">Membrane</keyword>
<evidence type="ECO:0000256" key="9">
    <source>
        <dbReference type="ARBA" id="ARBA00093617"/>
    </source>
</evidence>
<dbReference type="GO" id="GO:0012505">
    <property type="term" value="C:endomembrane system"/>
    <property type="evidence" value="ECO:0007669"/>
    <property type="project" value="UniProtKB-SubCell"/>
</dbReference>
<feature type="transmembrane region" description="Helical" evidence="10">
    <location>
        <begin position="431"/>
        <end position="448"/>
    </location>
</feature>
<feature type="transmembrane region" description="Helical" evidence="10">
    <location>
        <begin position="407"/>
        <end position="424"/>
    </location>
</feature>
<dbReference type="InterPro" id="IPR003342">
    <property type="entry name" value="ArnT-like_N"/>
</dbReference>
<feature type="domain" description="Protein O-mannosyl-transferase C-terminal four TM" evidence="13">
    <location>
        <begin position="340"/>
        <end position="544"/>
    </location>
</feature>
<evidence type="ECO:0000256" key="4">
    <source>
        <dbReference type="ARBA" id="ARBA00022676"/>
    </source>
</evidence>
<feature type="transmembrane region" description="Helical" evidence="10">
    <location>
        <begin position="159"/>
        <end position="177"/>
    </location>
</feature>
<comment type="similarity">
    <text evidence="3 10">Belongs to the glycosyltransferase 39 family.</text>
</comment>
<feature type="compositionally biased region" description="Polar residues" evidence="11">
    <location>
        <begin position="1"/>
        <end position="10"/>
    </location>
</feature>
<dbReference type="InterPro" id="IPR027005">
    <property type="entry name" value="PMT-like"/>
</dbReference>
<evidence type="ECO:0000259" key="12">
    <source>
        <dbReference type="Pfam" id="PF02366"/>
    </source>
</evidence>
<proteinExistence type="inferred from homology"/>
<keyword evidence="15" id="KW-1185">Reference proteome</keyword>
<keyword evidence="6 10" id="KW-0812">Transmembrane</keyword>
<evidence type="ECO:0000256" key="3">
    <source>
        <dbReference type="ARBA" id="ARBA00007222"/>
    </source>
</evidence>
<dbReference type="Pfam" id="PF16192">
    <property type="entry name" value="PMT_4TMC"/>
    <property type="match status" value="1"/>
</dbReference>
<comment type="function">
    <text evidence="10">Protein O-mannosyltransferase that catalyzes the transfer of a single mannose residue from a polyprenol phospho-mannosyl lipidic donor to the hydroxyl group of selected serine and threonine residues in acceptor proteins.</text>
</comment>
<feature type="transmembrane region" description="Helical" evidence="10">
    <location>
        <begin position="289"/>
        <end position="309"/>
    </location>
</feature>
<keyword evidence="7 10" id="KW-1133">Transmembrane helix</keyword>
<evidence type="ECO:0000256" key="1">
    <source>
        <dbReference type="ARBA" id="ARBA00004127"/>
    </source>
</evidence>
<name>A0A1L7D496_9CORY</name>